<keyword evidence="1" id="KW-0812">Transmembrane</keyword>
<comment type="caution">
    <text evidence="2">The sequence shown here is derived from an EMBL/GenBank/DDBJ whole genome shotgun (WGS) entry which is preliminary data.</text>
</comment>
<proteinExistence type="predicted"/>
<evidence type="ECO:0000313" key="2">
    <source>
        <dbReference type="EMBL" id="KAF1751533.1"/>
    </source>
</evidence>
<dbReference type="KEGG" id="crq:GCK72_018087"/>
<feature type="transmembrane region" description="Helical" evidence="1">
    <location>
        <begin position="89"/>
        <end position="111"/>
    </location>
</feature>
<dbReference type="CTD" id="9811953"/>
<gene>
    <name evidence="2" type="ORF">GCK72_018087</name>
</gene>
<evidence type="ECO:0000313" key="3">
    <source>
        <dbReference type="Proteomes" id="UP000483820"/>
    </source>
</evidence>
<sequence>MGTYIMSPLVIVFITLKSVGNLSSRIPKLSVSASALTTRHRAHYSDLIHSPHIFRVADSEDSRMEKLTELVLNGQDDAGDEEANGQLDWILAGIICIICVAFLIIAVKICYNYSKKFPESAEKEHETIDNFNRRAISTKGTRGHVRYSVA</sequence>
<keyword evidence="1" id="KW-1133">Transmembrane helix</keyword>
<keyword evidence="1" id="KW-0472">Membrane</keyword>
<name>A0A6A5GA23_CAERE</name>
<dbReference type="EMBL" id="WUAV01000005">
    <property type="protein sequence ID" value="KAF1751533.1"/>
    <property type="molecule type" value="Genomic_DNA"/>
</dbReference>
<protein>
    <submittedName>
        <fullName evidence="2">Uncharacterized protein</fullName>
    </submittedName>
</protein>
<dbReference type="Proteomes" id="UP000483820">
    <property type="component" value="Chromosome V"/>
</dbReference>
<dbReference type="RefSeq" id="XP_003114196.2">
    <property type="nucleotide sequence ID" value="XM_003114148.2"/>
</dbReference>
<dbReference type="AlphaFoldDB" id="A0A6A5GA23"/>
<dbReference type="GeneID" id="9811953"/>
<accession>A0A6A5GA23</accession>
<reference evidence="2 3" key="1">
    <citation type="submission" date="2019-12" db="EMBL/GenBank/DDBJ databases">
        <title>Chromosome-level assembly of the Caenorhabditis remanei genome.</title>
        <authorList>
            <person name="Teterina A.A."/>
            <person name="Willis J.H."/>
            <person name="Phillips P.C."/>
        </authorList>
    </citation>
    <scope>NUCLEOTIDE SEQUENCE [LARGE SCALE GENOMIC DNA]</scope>
    <source>
        <strain evidence="2 3">PX506</strain>
        <tissue evidence="2">Whole organism</tissue>
    </source>
</reference>
<organism evidence="2 3">
    <name type="scientific">Caenorhabditis remanei</name>
    <name type="common">Caenorhabditis vulgaris</name>
    <dbReference type="NCBI Taxonomy" id="31234"/>
    <lineage>
        <taxon>Eukaryota</taxon>
        <taxon>Metazoa</taxon>
        <taxon>Ecdysozoa</taxon>
        <taxon>Nematoda</taxon>
        <taxon>Chromadorea</taxon>
        <taxon>Rhabditida</taxon>
        <taxon>Rhabditina</taxon>
        <taxon>Rhabditomorpha</taxon>
        <taxon>Rhabditoidea</taxon>
        <taxon>Rhabditidae</taxon>
        <taxon>Peloderinae</taxon>
        <taxon>Caenorhabditis</taxon>
    </lineage>
</organism>
<evidence type="ECO:0000256" key="1">
    <source>
        <dbReference type="SAM" id="Phobius"/>
    </source>
</evidence>